<dbReference type="Proteomes" id="UP000248012">
    <property type="component" value="Unassembled WGS sequence"/>
</dbReference>
<protein>
    <submittedName>
        <fullName evidence="1">PAS domain-containing protein</fullName>
    </submittedName>
</protein>
<comment type="caution">
    <text evidence="1">The sequence shown here is derived from an EMBL/GenBank/DDBJ whole genome shotgun (WGS) entry which is preliminary data.</text>
</comment>
<evidence type="ECO:0000313" key="1">
    <source>
        <dbReference type="EMBL" id="PYC48635.1"/>
    </source>
</evidence>
<dbReference type="OrthoDB" id="8478628at2"/>
<accession>A0A2V4MPJ6</accession>
<proteinExistence type="predicted"/>
<organism evidence="1 2">
    <name type="scientific">Litorivita pollutaquae</name>
    <dbReference type="NCBI Taxonomy" id="2200892"/>
    <lineage>
        <taxon>Bacteria</taxon>
        <taxon>Pseudomonadati</taxon>
        <taxon>Pseudomonadota</taxon>
        <taxon>Alphaproteobacteria</taxon>
        <taxon>Rhodobacterales</taxon>
        <taxon>Paracoccaceae</taxon>
        <taxon>Litorivita</taxon>
    </lineage>
</organism>
<dbReference type="InterPro" id="IPR009922">
    <property type="entry name" value="DUF1457"/>
</dbReference>
<evidence type="ECO:0000313" key="2">
    <source>
        <dbReference type="Proteomes" id="UP000248012"/>
    </source>
</evidence>
<dbReference type="EMBL" id="QFVT01000003">
    <property type="protein sequence ID" value="PYC48635.1"/>
    <property type="molecule type" value="Genomic_DNA"/>
</dbReference>
<dbReference type="AlphaFoldDB" id="A0A2V4MPJ6"/>
<name>A0A2V4MPJ6_9RHOB</name>
<dbReference type="Pfam" id="PF07310">
    <property type="entry name" value="PAS_5"/>
    <property type="match status" value="1"/>
</dbReference>
<sequence length="225" mass="24682">MARFQNELRFPVIAEVEAYWNGLRGTRLMPRRSEIDPRGIERALEYAFILERIAPGIARLRIAGSHLTELMGMEVRGMPVSALFTPTARKTISEKMEEVFDGPSIVELDIQAEGGIGKPVVEGRLLLLPLKSDLGDVTRILGCFVTRGSVGRTPRRFNITGTRSRAIGVTGATHTPDEGALPELEAAPQLGFSAPSTVFSDEPLETDPGHSRSNVTYLRLVKNDD</sequence>
<reference evidence="1 2" key="1">
    <citation type="submission" date="2018-05" db="EMBL/GenBank/DDBJ databases">
        <title>Oceanovita maritima gen. nov., sp. nov., a marine bacterium in the family Rhodobacteraceae isolated from surface seawater of Lundu port Xiamen, China.</title>
        <authorList>
            <person name="Hetharua B.H."/>
            <person name="Min D."/>
            <person name="Liao H."/>
            <person name="Tian Y."/>
        </authorList>
    </citation>
    <scope>NUCLEOTIDE SEQUENCE [LARGE SCALE GENOMIC DNA]</scope>
    <source>
        <strain evidence="1 2">FSX-11</strain>
    </source>
</reference>
<gene>
    <name evidence="1" type="ORF">DI396_04770</name>
</gene>
<keyword evidence="2" id="KW-1185">Reference proteome</keyword>